<dbReference type="Proteomes" id="UP000185783">
    <property type="component" value="Unassembled WGS sequence"/>
</dbReference>
<keyword evidence="2" id="KW-1185">Reference proteome</keyword>
<proteinExistence type="predicted"/>
<dbReference type="AlphaFoldDB" id="A0A1U7JCB7"/>
<dbReference type="STRING" id="197461.A3843_00915"/>
<evidence type="ECO:0000313" key="2">
    <source>
        <dbReference type="Proteomes" id="UP000185783"/>
    </source>
</evidence>
<sequence>MYTFEYRVQFSLEREYISTVMFFSAETSRLAHRAKTPTERSNGRDMKTVVEGTIKHWPVSVMAEELESGSGVSIYCSPEEIHEGKATPQKVVDLCLKSDGEYFSMSLAMKRLKENGFRRTID</sequence>
<dbReference type="EMBL" id="LVVZ01000051">
    <property type="protein sequence ID" value="OKL42281.1"/>
    <property type="molecule type" value="Genomic_DNA"/>
</dbReference>
<reference evidence="1 2" key="1">
    <citation type="submission" date="2016-03" db="EMBL/GenBank/DDBJ databases">
        <title>Genome sequence of Nesiotobacter sp. nov., a moderately halophilic alphaproteobacterium isolated from the Yellow Sea, China.</title>
        <authorList>
            <person name="Zhang G."/>
            <person name="Zhang R."/>
        </authorList>
    </citation>
    <scope>NUCLEOTIDE SEQUENCE [LARGE SCALE GENOMIC DNA]</scope>
    <source>
        <strain evidence="1 2">WB1-6</strain>
    </source>
</reference>
<gene>
    <name evidence="1" type="ORF">A3843_00915</name>
</gene>
<accession>A0A1U7JCB7</accession>
<comment type="caution">
    <text evidence="1">The sequence shown here is derived from an EMBL/GenBank/DDBJ whole genome shotgun (WGS) entry which is preliminary data.</text>
</comment>
<organism evidence="1 2">
    <name type="scientific">Pseudovibrio exalbescens</name>
    <dbReference type="NCBI Taxonomy" id="197461"/>
    <lineage>
        <taxon>Bacteria</taxon>
        <taxon>Pseudomonadati</taxon>
        <taxon>Pseudomonadota</taxon>
        <taxon>Alphaproteobacteria</taxon>
        <taxon>Hyphomicrobiales</taxon>
        <taxon>Stappiaceae</taxon>
        <taxon>Pseudovibrio</taxon>
    </lineage>
</organism>
<evidence type="ECO:0000313" key="1">
    <source>
        <dbReference type="EMBL" id="OKL42281.1"/>
    </source>
</evidence>
<name>A0A1U7JCB7_9HYPH</name>
<protein>
    <submittedName>
        <fullName evidence="1">Uncharacterized protein</fullName>
    </submittedName>
</protein>